<sequence length="117" mass="12472">MKQILFAAAFLAMPLGMMQPASAEKLACDELLEVVDALDAIADALDAGADVDAGDDEMLLDLTVILEDIANAEGDSSLIGASNAMNEAWVNNDRDAFINASDRIANTLENLRIRDCE</sequence>
<dbReference type="AlphaFoldDB" id="A0A3D9HW18"/>
<dbReference type="Proteomes" id="UP000256845">
    <property type="component" value="Unassembled WGS sequence"/>
</dbReference>
<accession>A0A3D9HW18</accession>
<feature type="chain" id="PRO_5017758655" evidence="1">
    <location>
        <begin position="24"/>
        <end position="117"/>
    </location>
</feature>
<gene>
    <name evidence="2" type="ORF">DFP90_101411</name>
</gene>
<protein>
    <submittedName>
        <fullName evidence="2">Uncharacterized protein</fullName>
    </submittedName>
</protein>
<dbReference type="EMBL" id="QRDW01000001">
    <property type="protein sequence ID" value="RED53620.1"/>
    <property type="molecule type" value="Genomic_DNA"/>
</dbReference>
<feature type="signal peptide" evidence="1">
    <location>
        <begin position="1"/>
        <end position="23"/>
    </location>
</feature>
<name>A0A3D9HW18_9PROT</name>
<dbReference type="RefSeq" id="WP_115934743.1">
    <property type="nucleotide sequence ID" value="NZ_QRDW01000001.1"/>
</dbReference>
<evidence type="ECO:0000313" key="2">
    <source>
        <dbReference type="EMBL" id="RED53620.1"/>
    </source>
</evidence>
<comment type="caution">
    <text evidence="2">The sequence shown here is derived from an EMBL/GenBank/DDBJ whole genome shotgun (WGS) entry which is preliminary data.</text>
</comment>
<keyword evidence="3" id="KW-1185">Reference proteome</keyword>
<keyword evidence="1" id="KW-0732">Signal</keyword>
<organism evidence="2 3">
    <name type="scientific">Aestuariispira insulae</name>
    <dbReference type="NCBI Taxonomy" id="1461337"/>
    <lineage>
        <taxon>Bacteria</taxon>
        <taxon>Pseudomonadati</taxon>
        <taxon>Pseudomonadota</taxon>
        <taxon>Alphaproteobacteria</taxon>
        <taxon>Rhodospirillales</taxon>
        <taxon>Kiloniellaceae</taxon>
        <taxon>Aestuariispira</taxon>
    </lineage>
</organism>
<reference evidence="2 3" key="1">
    <citation type="submission" date="2018-07" db="EMBL/GenBank/DDBJ databases">
        <title>Genomic Encyclopedia of Type Strains, Phase III (KMG-III): the genomes of soil and plant-associated and newly described type strains.</title>
        <authorList>
            <person name="Whitman W."/>
        </authorList>
    </citation>
    <scope>NUCLEOTIDE SEQUENCE [LARGE SCALE GENOMIC DNA]</scope>
    <source>
        <strain evidence="2 3">CECT 8488</strain>
    </source>
</reference>
<evidence type="ECO:0000256" key="1">
    <source>
        <dbReference type="SAM" id="SignalP"/>
    </source>
</evidence>
<proteinExistence type="predicted"/>
<evidence type="ECO:0000313" key="3">
    <source>
        <dbReference type="Proteomes" id="UP000256845"/>
    </source>
</evidence>